<name>A0A5J5KTI4_9MICC</name>
<accession>A0A5J5KTI4</accession>
<dbReference type="InterPro" id="IPR001173">
    <property type="entry name" value="Glyco_trans_2-like"/>
</dbReference>
<dbReference type="SUPFAM" id="SSF53756">
    <property type="entry name" value="UDP-Glycosyltransferase/glycogen phosphorylase"/>
    <property type="match status" value="1"/>
</dbReference>
<keyword evidence="3" id="KW-0808">Transferase</keyword>
<dbReference type="Gene3D" id="3.40.50.2000">
    <property type="entry name" value="Glycogen Phosphorylase B"/>
    <property type="match status" value="1"/>
</dbReference>
<proteinExistence type="predicted"/>
<dbReference type="AlphaFoldDB" id="A0A5J5KTI4"/>
<dbReference type="SUPFAM" id="SSF53448">
    <property type="entry name" value="Nucleotide-diphospho-sugar transferases"/>
    <property type="match status" value="1"/>
</dbReference>
<dbReference type="Proteomes" id="UP000325957">
    <property type="component" value="Unassembled WGS sequence"/>
</dbReference>
<dbReference type="RefSeq" id="WP_158034929.1">
    <property type="nucleotide sequence ID" value="NZ_ML708631.1"/>
</dbReference>
<keyword evidence="4" id="KW-1185">Reference proteome</keyword>
<evidence type="ECO:0000313" key="3">
    <source>
        <dbReference type="EMBL" id="KAA9393087.1"/>
    </source>
</evidence>
<dbReference type="InterPro" id="IPR055259">
    <property type="entry name" value="YkvP/CgeB_Glyco_trans-like"/>
</dbReference>
<feature type="domain" description="Spore protein YkvP/CgeB glycosyl transferase-like" evidence="2">
    <location>
        <begin position="275"/>
        <end position="394"/>
    </location>
</feature>
<dbReference type="Gene3D" id="3.90.550.10">
    <property type="entry name" value="Spore Coat Polysaccharide Biosynthesis Protein SpsA, Chain A"/>
    <property type="match status" value="1"/>
</dbReference>
<evidence type="ECO:0000259" key="2">
    <source>
        <dbReference type="Pfam" id="PF13524"/>
    </source>
</evidence>
<dbReference type="OrthoDB" id="6713581at2"/>
<dbReference type="GO" id="GO:0016740">
    <property type="term" value="F:transferase activity"/>
    <property type="evidence" value="ECO:0007669"/>
    <property type="project" value="UniProtKB-KW"/>
</dbReference>
<organism evidence="3 4">
    <name type="scientific">Kocuria coralli</name>
    <dbReference type="NCBI Taxonomy" id="1461025"/>
    <lineage>
        <taxon>Bacteria</taxon>
        <taxon>Bacillati</taxon>
        <taxon>Actinomycetota</taxon>
        <taxon>Actinomycetes</taxon>
        <taxon>Micrococcales</taxon>
        <taxon>Micrococcaceae</taxon>
        <taxon>Kocuria</taxon>
    </lineage>
</organism>
<sequence>MTRPSLDLATLRTAVWHLRQGGADQLRTYLRRRRVSGQNQLTTVVERPDQPQRLSFAEATPPEQWDRPFSDVTVATILDDFSEQAFGYEWNQVPLSREGWREQLDRHEPHLLFVESAWHGNQDQWQYQLTGTSGVKQPFKDLMAEVAARGIPTVFWNKEDPVHYADFIECAGYFDVVFTTDSNLLEQYRRDLGHDRVGVLPFAAQPAVHSPARPQHGFHDRDVAFGGMYFTHKFAERREQMDILLGGAADVSPKMNRGLEIFSRYLGEDPRYQFPAPMDRHVVGSLNYRQMLTAYQAYKVFLNVNSVVDSPSMCARRIFEIVSRGTPVVSTPSAAVHEYFDADELPVAHDRDEAGDVIRTLVRSPEWADRMVRRAQRKVWSAHTYTHRVAQMLDMALGDREGPASGTAADTTVSAVLCTNRPQNLPEALRLMGAQVDVDLELVVVCHGFDPAEHGLRDMASAYGIDDLKVIAAPSEWSLGECFNNGVAASRGAVVTKVDDDDWYGPHYLHDQLAVLRVTGADVVGKQASYMYVRGFDVTLLRFAEREHRWTDFVLGPTLMAHRSVFERHPFQARTTGEDSAFLADVSQAGGRIYAADRFNFRQYRGGEAHTWTVPDQHILSTGVVMSVGDWIEHIRV</sequence>
<dbReference type="EMBL" id="SZWF01000029">
    <property type="protein sequence ID" value="KAA9393087.1"/>
    <property type="molecule type" value="Genomic_DNA"/>
</dbReference>
<protein>
    <submittedName>
        <fullName evidence="3">Glycosyltransferase</fullName>
    </submittedName>
</protein>
<comment type="caution">
    <text evidence="3">The sequence shown here is derived from an EMBL/GenBank/DDBJ whole genome shotgun (WGS) entry which is preliminary data.</text>
</comment>
<evidence type="ECO:0000313" key="4">
    <source>
        <dbReference type="Proteomes" id="UP000325957"/>
    </source>
</evidence>
<dbReference type="Pfam" id="PF13524">
    <property type="entry name" value="Glyco_trans_1_2"/>
    <property type="match status" value="1"/>
</dbReference>
<dbReference type="Pfam" id="PF00535">
    <property type="entry name" value="Glycos_transf_2"/>
    <property type="match status" value="1"/>
</dbReference>
<dbReference type="CDD" id="cd00761">
    <property type="entry name" value="Glyco_tranf_GTA_type"/>
    <property type="match status" value="1"/>
</dbReference>
<gene>
    <name evidence="3" type="ORF">FCK90_14010</name>
</gene>
<evidence type="ECO:0000259" key="1">
    <source>
        <dbReference type="Pfam" id="PF00535"/>
    </source>
</evidence>
<dbReference type="InterPro" id="IPR029044">
    <property type="entry name" value="Nucleotide-diphossugar_trans"/>
</dbReference>
<feature type="domain" description="Glycosyltransferase 2-like" evidence="1">
    <location>
        <begin position="417"/>
        <end position="530"/>
    </location>
</feature>
<reference evidence="3 4" key="1">
    <citation type="submission" date="2019-05" db="EMBL/GenBank/DDBJ databases">
        <title>Kocuria coralli sp. nov., a novel actinobacterium isolated from coral reef seawater.</title>
        <authorList>
            <person name="Li J."/>
        </authorList>
    </citation>
    <scope>NUCLEOTIDE SEQUENCE [LARGE SCALE GENOMIC DNA]</scope>
    <source>
        <strain evidence="3 4">SCSIO 13007</strain>
    </source>
</reference>